<keyword evidence="2" id="KW-1185">Reference proteome</keyword>
<gene>
    <name evidence="1" type="ORF">TorRG33x02_340440</name>
</gene>
<accession>A0A2P5AUY1</accession>
<comment type="caution">
    <text evidence="1">The sequence shown here is derived from an EMBL/GenBank/DDBJ whole genome shotgun (WGS) entry which is preliminary data.</text>
</comment>
<dbReference type="Proteomes" id="UP000237000">
    <property type="component" value="Unassembled WGS sequence"/>
</dbReference>
<organism evidence="1 2">
    <name type="scientific">Trema orientale</name>
    <name type="common">Charcoal tree</name>
    <name type="synonym">Celtis orientalis</name>
    <dbReference type="NCBI Taxonomy" id="63057"/>
    <lineage>
        <taxon>Eukaryota</taxon>
        <taxon>Viridiplantae</taxon>
        <taxon>Streptophyta</taxon>
        <taxon>Embryophyta</taxon>
        <taxon>Tracheophyta</taxon>
        <taxon>Spermatophyta</taxon>
        <taxon>Magnoliopsida</taxon>
        <taxon>eudicotyledons</taxon>
        <taxon>Gunneridae</taxon>
        <taxon>Pentapetalae</taxon>
        <taxon>rosids</taxon>
        <taxon>fabids</taxon>
        <taxon>Rosales</taxon>
        <taxon>Cannabaceae</taxon>
        <taxon>Trema</taxon>
    </lineage>
</organism>
<feature type="non-terminal residue" evidence="1">
    <location>
        <position position="1"/>
    </location>
</feature>
<dbReference type="OrthoDB" id="10358820at2759"/>
<proteinExistence type="predicted"/>
<dbReference type="STRING" id="63057.A0A2P5AUY1"/>
<dbReference type="EMBL" id="JXTC01000690">
    <property type="protein sequence ID" value="PON40367.1"/>
    <property type="molecule type" value="Genomic_DNA"/>
</dbReference>
<dbReference type="InParanoid" id="A0A2P5AUY1"/>
<sequence length="54" mass="5798">NIFTLVGENNEALEQVLATIDLSITDAMNSELIHPFVADDVWVAIQSMGPNGSP</sequence>
<name>A0A2P5AUY1_TREOI</name>
<dbReference type="AlphaFoldDB" id="A0A2P5AUY1"/>
<reference evidence="2" key="1">
    <citation type="submission" date="2016-06" db="EMBL/GenBank/DDBJ databases">
        <title>Parallel loss of symbiosis genes in relatives of nitrogen-fixing non-legume Parasponia.</title>
        <authorList>
            <person name="Van Velzen R."/>
            <person name="Holmer R."/>
            <person name="Bu F."/>
            <person name="Rutten L."/>
            <person name="Van Zeijl A."/>
            <person name="Liu W."/>
            <person name="Santuari L."/>
            <person name="Cao Q."/>
            <person name="Sharma T."/>
            <person name="Shen D."/>
            <person name="Roswanjaya Y."/>
            <person name="Wardhani T."/>
            <person name="Kalhor M.S."/>
            <person name="Jansen J."/>
            <person name="Van den Hoogen J."/>
            <person name="Gungor B."/>
            <person name="Hartog M."/>
            <person name="Hontelez J."/>
            <person name="Verver J."/>
            <person name="Yang W.-C."/>
            <person name="Schijlen E."/>
            <person name="Repin R."/>
            <person name="Schilthuizen M."/>
            <person name="Schranz E."/>
            <person name="Heidstra R."/>
            <person name="Miyata K."/>
            <person name="Fedorova E."/>
            <person name="Kohlen W."/>
            <person name="Bisseling T."/>
            <person name="Smit S."/>
            <person name="Geurts R."/>
        </authorList>
    </citation>
    <scope>NUCLEOTIDE SEQUENCE [LARGE SCALE GENOMIC DNA]</scope>
    <source>
        <strain evidence="2">cv. RG33-2</strain>
    </source>
</reference>
<evidence type="ECO:0000313" key="2">
    <source>
        <dbReference type="Proteomes" id="UP000237000"/>
    </source>
</evidence>
<protein>
    <submittedName>
        <fullName evidence="1">Uncharacterized protein</fullName>
    </submittedName>
</protein>
<evidence type="ECO:0000313" key="1">
    <source>
        <dbReference type="EMBL" id="PON40367.1"/>
    </source>
</evidence>